<keyword evidence="4" id="KW-0808">Transferase</keyword>
<dbReference type="SUPFAM" id="SSF55785">
    <property type="entry name" value="PYP-like sensor domain (PAS domain)"/>
    <property type="match status" value="1"/>
</dbReference>
<evidence type="ECO:0000256" key="2">
    <source>
        <dbReference type="ARBA" id="ARBA00012438"/>
    </source>
</evidence>
<dbReference type="InterPro" id="IPR035965">
    <property type="entry name" value="PAS-like_dom_sf"/>
</dbReference>
<proteinExistence type="predicted"/>
<dbReference type="InterPro" id="IPR036097">
    <property type="entry name" value="HisK_dim/P_sf"/>
</dbReference>
<evidence type="ECO:0000256" key="7">
    <source>
        <dbReference type="ARBA" id="ARBA00022840"/>
    </source>
</evidence>
<evidence type="ECO:0000259" key="11">
    <source>
        <dbReference type="PROSITE" id="PS50113"/>
    </source>
</evidence>
<dbReference type="Pfam" id="PF00512">
    <property type="entry name" value="HisKA"/>
    <property type="match status" value="1"/>
</dbReference>
<dbReference type="SUPFAM" id="SSF55874">
    <property type="entry name" value="ATPase domain of HSP90 chaperone/DNA topoisomerase II/histidine kinase"/>
    <property type="match status" value="1"/>
</dbReference>
<dbReference type="NCBIfam" id="TIGR00229">
    <property type="entry name" value="sensory_box"/>
    <property type="match status" value="1"/>
</dbReference>
<dbReference type="RefSeq" id="WP_130607904.1">
    <property type="nucleotide sequence ID" value="NZ_AP019368.1"/>
</dbReference>
<evidence type="ECO:0000256" key="8">
    <source>
        <dbReference type="ARBA" id="ARBA00023012"/>
    </source>
</evidence>
<dbReference type="KEGG" id="sbf:JCM31447_14070"/>
<dbReference type="PROSITE" id="PS50109">
    <property type="entry name" value="HIS_KIN"/>
    <property type="match status" value="1"/>
</dbReference>
<dbReference type="InterPro" id="IPR000700">
    <property type="entry name" value="PAS-assoc_C"/>
</dbReference>
<evidence type="ECO:0000313" key="13">
    <source>
        <dbReference type="Proteomes" id="UP000291236"/>
    </source>
</evidence>
<sequence>MSINLKEEEFQNPIALNDNYTVKEIILKTIIASTDDPFLIIDLNGLIEHSSAGKNSIIFDNFQARNISELKDFDNFYKEIFSLFEKISEDKKNITIEYTQDNSSDFYIISGTILNYNAYNICLILVKVKDFSSEKKYEKSLQSAFLFYEKQSYALNAAASISITDKNGNIIFVNDNFSKLSGYSGQELVGKNHNILNSHTHSRAFFSDLWRTILKGDRWKGEIQNRDKSGALYWIDTTIVPIKNENDEIIQFIAIRFDITEKKKNESLMIHTANMASLGEMAGGLAHEINNPLTIIIGKIYQIERKIENFNFDKDKVKESFTIIDKSLARIAKIVSEFLKFAKHSDYEAMQNITITSVIESALYFCKEKFRSNGVEIYLNNLSQSTIFCKPIKISQAVLNLLNNSYEAIANLQDKWIEISVLENSPEVISIAITDSGLGIHENILPHMFKPFYSKKETTPGLGLSIAKGIIDEHKGTIKYDLNSENTRFIITLAKFKS</sequence>
<dbReference type="Gene3D" id="3.30.565.10">
    <property type="entry name" value="Histidine kinase-like ATPase, C-terminal domain"/>
    <property type="match status" value="1"/>
</dbReference>
<comment type="catalytic activity">
    <reaction evidence="1">
        <text>ATP + protein L-histidine = ADP + protein N-phospho-L-histidine.</text>
        <dbReference type="EC" id="2.7.13.3"/>
    </reaction>
</comment>
<evidence type="ECO:0000313" key="12">
    <source>
        <dbReference type="EMBL" id="BBH52964.1"/>
    </source>
</evidence>
<dbReference type="SMART" id="SM00086">
    <property type="entry name" value="PAC"/>
    <property type="match status" value="1"/>
</dbReference>
<dbReference type="EC" id="2.7.13.3" evidence="2"/>
<dbReference type="InterPro" id="IPR004358">
    <property type="entry name" value="Sig_transdc_His_kin-like_C"/>
</dbReference>
<dbReference type="SMART" id="SM00091">
    <property type="entry name" value="PAS"/>
    <property type="match status" value="1"/>
</dbReference>
<feature type="domain" description="Histidine kinase" evidence="9">
    <location>
        <begin position="284"/>
        <end position="497"/>
    </location>
</feature>
<keyword evidence="13" id="KW-1185">Reference proteome</keyword>
<dbReference type="PRINTS" id="PR00344">
    <property type="entry name" value="BCTRLSENSOR"/>
</dbReference>
<name>A0A4P2VLU6_FLUSA</name>
<dbReference type="PROSITE" id="PS50113">
    <property type="entry name" value="PAC"/>
    <property type="match status" value="1"/>
</dbReference>
<evidence type="ECO:0000259" key="9">
    <source>
        <dbReference type="PROSITE" id="PS50109"/>
    </source>
</evidence>
<keyword evidence="6" id="KW-0418">Kinase</keyword>
<dbReference type="Pfam" id="PF13426">
    <property type="entry name" value="PAS_9"/>
    <property type="match status" value="1"/>
</dbReference>
<dbReference type="CDD" id="cd00082">
    <property type="entry name" value="HisKA"/>
    <property type="match status" value="1"/>
</dbReference>
<dbReference type="InterPro" id="IPR001610">
    <property type="entry name" value="PAC"/>
</dbReference>
<dbReference type="GO" id="GO:0000155">
    <property type="term" value="F:phosphorelay sensor kinase activity"/>
    <property type="evidence" value="ECO:0007669"/>
    <property type="project" value="InterPro"/>
</dbReference>
<dbReference type="CDD" id="cd00130">
    <property type="entry name" value="PAS"/>
    <property type="match status" value="1"/>
</dbReference>
<dbReference type="Pfam" id="PF02518">
    <property type="entry name" value="HATPase_c"/>
    <property type="match status" value="1"/>
</dbReference>
<evidence type="ECO:0000256" key="4">
    <source>
        <dbReference type="ARBA" id="ARBA00022679"/>
    </source>
</evidence>
<dbReference type="AlphaFoldDB" id="A0A4P2VLU6"/>
<dbReference type="PROSITE" id="PS50112">
    <property type="entry name" value="PAS"/>
    <property type="match status" value="1"/>
</dbReference>
<reference evidence="12 13" key="1">
    <citation type="submission" date="2018-12" db="EMBL/GenBank/DDBJ databases">
        <title>Rubrispira sanarue gen. nov., sp., nov., a member of the order Silvanigrellales, isolated from a brackish lake in Hamamatsu Japan.</title>
        <authorList>
            <person name="Maejima Y."/>
            <person name="Iino T."/>
            <person name="Muraguchi Y."/>
            <person name="Fukuda K."/>
            <person name="Nojiri H."/>
            <person name="Ohkuma M."/>
            <person name="Moriuchi R."/>
            <person name="Dohra H."/>
            <person name="Kimbara K."/>
            <person name="Shintani M."/>
        </authorList>
    </citation>
    <scope>NUCLEOTIDE SEQUENCE [LARGE SCALE GENOMIC DNA]</scope>
    <source>
        <strain evidence="12 13">RF1110005</strain>
    </source>
</reference>
<dbReference type="InterPro" id="IPR003661">
    <property type="entry name" value="HisK_dim/P_dom"/>
</dbReference>
<dbReference type="InterPro" id="IPR000014">
    <property type="entry name" value="PAS"/>
</dbReference>
<dbReference type="PANTHER" id="PTHR43065">
    <property type="entry name" value="SENSOR HISTIDINE KINASE"/>
    <property type="match status" value="1"/>
</dbReference>
<keyword evidence="5" id="KW-0547">Nucleotide-binding</keyword>
<keyword evidence="7" id="KW-0067">ATP-binding</keyword>
<dbReference type="Proteomes" id="UP000291236">
    <property type="component" value="Chromosome"/>
</dbReference>
<evidence type="ECO:0000256" key="1">
    <source>
        <dbReference type="ARBA" id="ARBA00000085"/>
    </source>
</evidence>
<dbReference type="InterPro" id="IPR003594">
    <property type="entry name" value="HATPase_dom"/>
</dbReference>
<evidence type="ECO:0000256" key="3">
    <source>
        <dbReference type="ARBA" id="ARBA00022553"/>
    </source>
</evidence>
<dbReference type="OrthoDB" id="5294959at2"/>
<evidence type="ECO:0000259" key="10">
    <source>
        <dbReference type="PROSITE" id="PS50112"/>
    </source>
</evidence>
<feature type="domain" description="PAS" evidence="10">
    <location>
        <begin position="156"/>
        <end position="217"/>
    </location>
</feature>
<keyword evidence="8" id="KW-0902">Two-component regulatory system</keyword>
<gene>
    <name evidence="12" type="ORF">JCM31447_14070</name>
</gene>
<dbReference type="SMART" id="SM00388">
    <property type="entry name" value="HisKA"/>
    <property type="match status" value="1"/>
</dbReference>
<evidence type="ECO:0000256" key="6">
    <source>
        <dbReference type="ARBA" id="ARBA00022777"/>
    </source>
</evidence>
<protein>
    <recommendedName>
        <fullName evidence="2">histidine kinase</fullName>
        <ecNumber evidence="2">2.7.13.3</ecNumber>
    </recommendedName>
</protein>
<feature type="domain" description="PAC" evidence="11">
    <location>
        <begin position="219"/>
        <end position="271"/>
    </location>
</feature>
<organism evidence="12 13">
    <name type="scientific">Fluviispira sanaruensis</name>
    <dbReference type="NCBI Taxonomy" id="2493639"/>
    <lineage>
        <taxon>Bacteria</taxon>
        <taxon>Pseudomonadati</taxon>
        <taxon>Bdellovibrionota</taxon>
        <taxon>Oligoflexia</taxon>
        <taxon>Silvanigrellales</taxon>
        <taxon>Silvanigrellaceae</taxon>
        <taxon>Fluviispira</taxon>
    </lineage>
</organism>
<dbReference type="SMART" id="SM00387">
    <property type="entry name" value="HATPase_c"/>
    <property type="match status" value="1"/>
</dbReference>
<dbReference type="EMBL" id="AP019368">
    <property type="protein sequence ID" value="BBH52964.1"/>
    <property type="molecule type" value="Genomic_DNA"/>
</dbReference>
<evidence type="ECO:0000256" key="5">
    <source>
        <dbReference type="ARBA" id="ARBA00022741"/>
    </source>
</evidence>
<dbReference type="SUPFAM" id="SSF47384">
    <property type="entry name" value="Homodimeric domain of signal transducing histidine kinase"/>
    <property type="match status" value="1"/>
</dbReference>
<keyword evidence="3" id="KW-0597">Phosphoprotein</keyword>
<dbReference type="Gene3D" id="3.30.450.20">
    <property type="entry name" value="PAS domain"/>
    <property type="match status" value="1"/>
</dbReference>
<dbReference type="PANTHER" id="PTHR43065:SF10">
    <property type="entry name" value="PEROXIDE STRESS-ACTIVATED HISTIDINE KINASE MAK3"/>
    <property type="match status" value="1"/>
</dbReference>
<accession>A0A4P2VLU6</accession>
<dbReference type="Gene3D" id="1.10.287.130">
    <property type="match status" value="1"/>
</dbReference>
<dbReference type="GO" id="GO:0005524">
    <property type="term" value="F:ATP binding"/>
    <property type="evidence" value="ECO:0007669"/>
    <property type="project" value="UniProtKB-KW"/>
</dbReference>
<dbReference type="InterPro" id="IPR036890">
    <property type="entry name" value="HATPase_C_sf"/>
</dbReference>
<dbReference type="InterPro" id="IPR005467">
    <property type="entry name" value="His_kinase_dom"/>
</dbReference>